<sequence>MNFNSHCNPSSFEGACLKRLSTTSFSDDGVRSDLPRRGLLGKVIQQIGMELSLADFQSPRSDWIEYFKHDTIITNFEQKDYCHRDAIEDILVEALVENGKEPVNLIFPPISLRSLDRLP</sequence>
<accession>A0A7J7CC96</accession>
<protein>
    <submittedName>
        <fullName evidence="1">Uncharacterized protein</fullName>
    </submittedName>
</protein>
<dbReference type="AlphaFoldDB" id="A0A7J7CC96"/>
<proteinExistence type="predicted"/>
<organism evidence="1 2">
    <name type="scientific">Tripterygium wilfordii</name>
    <name type="common">Thunder God vine</name>
    <dbReference type="NCBI Taxonomy" id="458696"/>
    <lineage>
        <taxon>Eukaryota</taxon>
        <taxon>Viridiplantae</taxon>
        <taxon>Streptophyta</taxon>
        <taxon>Embryophyta</taxon>
        <taxon>Tracheophyta</taxon>
        <taxon>Spermatophyta</taxon>
        <taxon>Magnoliopsida</taxon>
        <taxon>eudicotyledons</taxon>
        <taxon>Gunneridae</taxon>
        <taxon>Pentapetalae</taxon>
        <taxon>rosids</taxon>
        <taxon>fabids</taxon>
        <taxon>Celastrales</taxon>
        <taxon>Celastraceae</taxon>
        <taxon>Tripterygium</taxon>
    </lineage>
</organism>
<gene>
    <name evidence="1" type="ORF">HS088_TW18G00453</name>
</gene>
<dbReference type="InParanoid" id="A0A7J7CC96"/>
<name>A0A7J7CC96_TRIWF</name>
<dbReference type="Proteomes" id="UP000593562">
    <property type="component" value="Unassembled WGS sequence"/>
</dbReference>
<comment type="caution">
    <text evidence="1">The sequence shown here is derived from an EMBL/GenBank/DDBJ whole genome shotgun (WGS) entry which is preliminary data.</text>
</comment>
<keyword evidence="2" id="KW-1185">Reference proteome</keyword>
<reference evidence="1 2" key="1">
    <citation type="journal article" date="2020" name="Nat. Commun.">
        <title>Genome of Tripterygium wilfordii and identification of cytochrome P450 involved in triptolide biosynthesis.</title>
        <authorList>
            <person name="Tu L."/>
            <person name="Su P."/>
            <person name="Zhang Z."/>
            <person name="Gao L."/>
            <person name="Wang J."/>
            <person name="Hu T."/>
            <person name="Zhou J."/>
            <person name="Zhang Y."/>
            <person name="Zhao Y."/>
            <person name="Liu Y."/>
            <person name="Song Y."/>
            <person name="Tong Y."/>
            <person name="Lu Y."/>
            <person name="Yang J."/>
            <person name="Xu C."/>
            <person name="Jia M."/>
            <person name="Peters R.J."/>
            <person name="Huang L."/>
            <person name="Gao W."/>
        </authorList>
    </citation>
    <scope>NUCLEOTIDE SEQUENCE [LARGE SCALE GENOMIC DNA]</scope>
    <source>
        <strain evidence="2">cv. XIE 37</strain>
        <tissue evidence="1">Leaf</tissue>
    </source>
</reference>
<evidence type="ECO:0000313" key="1">
    <source>
        <dbReference type="EMBL" id="KAF5731768.1"/>
    </source>
</evidence>
<evidence type="ECO:0000313" key="2">
    <source>
        <dbReference type="Proteomes" id="UP000593562"/>
    </source>
</evidence>
<dbReference type="EMBL" id="JAAARO010000018">
    <property type="protein sequence ID" value="KAF5731768.1"/>
    <property type="molecule type" value="Genomic_DNA"/>
</dbReference>